<reference evidence="9 10" key="1">
    <citation type="journal article" date="2013" name="Proc. Natl. Acad. Sci. U.S.A.">
        <title>Fine-scale variation in meiotic recombination in Mimulus inferred from population shotgun sequencing.</title>
        <authorList>
            <person name="Hellsten U."/>
            <person name="Wright K.M."/>
            <person name="Jenkins J."/>
            <person name="Shu S."/>
            <person name="Yuan Y."/>
            <person name="Wessler S.R."/>
            <person name="Schmutz J."/>
            <person name="Willis J.H."/>
            <person name="Rokhsar D.S."/>
        </authorList>
    </citation>
    <scope>NUCLEOTIDE SEQUENCE [LARGE SCALE GENOMIC DNA]</scope>
    <source>
        <strain evidence="10">cv. DUN x IM62</strain>
    </source>
</reference>
<dbReference type="EMBL" id="KI631148">
    <property type="protein sequence ID" value="EYU29817.1"/>
    <property type="molecule type" value="Genomic_DNA"/>
</dbReference>
<comment type="subcellular location">
    <subcellularLocation>
        <location evidence="1">Nucleus</location>
    </subcellularLocation>
</comment>
<dbReference type="GO" id="GO:0003713">
    <property type="term" value="F:transcription coactivator activity"/>
    <property type="evidence" value="ECO:0000318"/>
    <property type="project" value="GO_Central"/>
</dbReference>
<dbReference type="eggNOG" id="KOG2712">
    <property type="taxonomic scope" value="Eukaryota"/>
</dbReference>
<keyword evidence="10" id="KW-1185">Reference proteome</keyword>
<evidence type="ECO:0000256" key="5">
    <source>
        <dbReference type="ARBA" id="ARBA00023163"/>
    </source>
</evidence>
<dbReference type="PANTHER" id="PTHR13215">
    <property type="entry name" value="RNA POLYMERASE II TRANSCRIPTIONAL COACTIVATOR"/>
    <property type="match status" value="1"/>
</dbReference>
<evidence type="ECO:0000256" key="2">
    <source>
        <dbReference type="ARBA" id="ARBA00009001"/>
    </source>
</evidence>
<gene>
    <name evidence="9" type="ORF">MIMGU_mgv1a021809mg</name>
</gene>
<keyword evidence="5" id="KW-0804">Transcription</keyword>
<dbReference type="PhylomeDB" id="A0A022QM87"/>
<evidence type="ECO:0000259" key="8">
    <source>
        <dbReference type="Pfam" id="PF02229"/>
    </source>
</evidence>
<dbReference type="AlphaFoldDB" id="A0A022QM87"/>
<comment type="similarity">
    <text evidence="2">Belongs to the transcriptional coactivator PC4 family.</text>
</comment>
<dbReference type="GO" id="GO:0003677">
    <property type="term" value="F:DNA binding"/>
    <property type="evidence" value="ECO:0007669"/>
    <property type="project" value="UniProtKB-KW"/>
</dbReference>
<evidence type="ECO:0000256" key="4">
    <source>
        <dbReference type="ARBA" id="ARBA00023125"/>
    </source>
</evidence>
<evidence type="ECO:0000313" key="9">
    <source>
        <dbReference type="EMBL" id="EYU29817.1"/>
    </source>
</evidence>
<organism evidence="9 10">
    <name type="scientific">Erythranthe guttata</name>
    <name type="common">Yellow monkey flower</name>
    <name type="synonym">Mimulus guttatus</name>
    <dbReference type="NCBI Taxonomy" id="4155"/>
    <lineage>
        <taxon>Eukaryota</taxon>
        <taxon>Viridiplantae</taxon>
        <taxon>Streptophyta</taxon>
        <taxon>Embryophyta</taxon>
        <taxon>Tracheophyta</taxon>
        <taxon>Spermatophyta</taxon>
        <taxon>Magnoliopsida</taxon>
        <taxon>eudicotyledons</taxon>
        <taxon>Gunneridae</taxon>
        <taxon>Pentapetalae</taxon>
        <taxon>asterids</taxon>
        <taxon>lamiids</taxon>
        <taxon>Lamiales</taxon>
        <taxon>Phrymaceae</taxon>
        <taxon>Erythranthe</taxon>
    </lineage>
</organism>
<name>A0A022QM87_ERYGU</name>
<dbReference type="Proteomes" id="UP000030748">
    <property type="component" value="Unassembled WGS sequence"/>
</dbReference>
<keyword evidence="3" id="KW-0805">Transcription regulation</keyword>
<accession>A0A022QM87</accession>
<evidence type="ECO:0000256" key="1">
    <source>
        <dbReference type="ARBA" id="ARBA00004123"/>
    </source>
</evidence>
<keyword evidence="6" id="KW-0539">Nucleus</keyword>
<dbReference type="Gene3D" id="2.30.31.10">
    <property type="entry name" value="Transcriptional Coactivator Pc4, Chain A"/>
    <property type="match status" value="1"/>
</dbReference>
<evidence type="ECO:0000256" key="3">
    <source>
        <dbReference type="ARBA" id="ARBA00023015"/>
    </source>
</evidence>
<feature type="domain" description="Transcriptional coactivator p15 (PC4) C-terminal" evidence="8">
    <location>
        <begin position="38"/>
        <end position="89"/>
    </location>
</feature>
<evidence type="ECO:0000313" key="10">
    <source>
        <dbReference type="Proteomes" id="UP000030748"/>
    </source>
</evidence>
<dbReference type="OrthoDB" id="2505440at2759"/>
<dbReference type="KEGG" id="egt:105966431"/>
<protein>
    <recommendedName>
        <fullName evidence="8">Transcriptional coactivator p15 (PC4) C-terminal domain-containing protein</fullName>
    </recommendedName>
</protein>
<keyword evidence="4" id="KW-0238">DNA-binding</keyword>
<dbReference type="GO" id="GO:0060261">
    <property type="term" value="P:positive regulation of transcription initiation by RNA polymerase II"/>
    <property type="evidence" value="ECO:0007669"/>
    <property type="project" value="InterPro"/>
</dbReference>
<dbReference type="SUPFAM" id="SSF54447">
    <property type="entry name" value="ssDNA-binding transcriptional regulator domain"/>
    <property type="match status" value="1"/>
</dbReference>
<feature type="region of interest" description="Disordered" evidence="7">
    <location>
        <begin position="1"/>
        <end position="25"/>
    </location>
</feature>
<dbReference type="GO" id="GO:0005634">
    <property type="term" value="C:nucleus"/>
    <property type="evidence" value="ECO:0000318"/>
    <property type="project" value="GO_Central"/>
</dbReference>
<feature type="compositionally biased region" description="Basic and acidic residues" evidence="7">
    <location>
        <begin position="8"/>
        <end position="22"/>
    </location>
</feature>
<evidence type="ECO:0000256" key="7">
    <source>
        <dbReference type="SAM" id="MobiDB-lite"/>
    </source>
</evidence>
<dbReference type="GO" id="GO:0005667">
    <property type="term" value="C:transcription regulator complex"/>
    <property type="evidence" value="ECO:0000318"/>
    <property type="project" value="GO_Central"/>
</dbReference>
<dbReference type="InterPro" id="IPR009044">
    <property type="entry name" value="ssDNA-bd_transcriptional_reg"/>
</dbReference>
<proteinExistence type="inferred from homology"/>
<dbReference type="Pfam" id="PF02229">
    <property type="entry name" value="PC4"/>
    <property type="match status" value="1"/>
</dbReference>
<evidence type="ECO:0000256" key="6">
    <source>
        <dbReference type="ARBA" id="ARBA00023242"/>
    </source>
</evidence>
<dbReference type="InterPro" id="IPR003173">
    <property type="entry name" value="PC4_C"/>
</dbReference>
<dbReference type="InterPro" id="IPR045125">
    <property type="entry name" value="Sub1/Tcp4-like"/>
</dbReference>
<sequence length="111" mass="12980">MLKRGKKRDASKGKSEGDERPKKITLNAGNEWEKNVICELSKKRKVLVRNWDGKAVMDIREFYLEDGKEYPTGNGLSFFMDQWKILRDHVDEIDKLMMLHGGDNDQIIEPR</sequence>
<dbReference type="STRING" id="4155.A0A022QM87"/>